<feature type="transmembrane region" description="Helical" evidence="6">
    <location>
        <begin position="84"/>
        <end position="107"/>
    </location>
</feature>
<feature type="transmembrane region" description="Helical" evidence="6">
    <location>
        <begin position="143"/>
        <end position="160"/>
    </location>
</feature>
<name>A0A6P2GCS9_9BURK</name>
<feature type="transmembrane region" description="Helical" evidence="6">
    <location>
        <begin position="56"/>
        <end position="77"/>
    </location>
</feature>
<proteinExistence type="predicted"/>
<reference evidence="8 11" key="2">
    <citation type="submission" date="2021-02" db="EMBL/GenBank/DDBJ databases">
        <title>Draft genome of the type strains Burkholderia anthina DSM16086.</title>
        <authorList>
            <person name="Hertel R."/>
            <person name="Meissner J."/>
            <person name="Poehlein A."/>
            <person name="Daniel R."/>
            <person name="Commichau F.M."/>
        </authorList>
    </citation>
    <scope>NUCLEOTIDE SEQUENCE [LARGE SCALE GENOMIC DNA]</scope>
    <source>
        <strain evidence="8 11">DSM 16086</strain>
    </source>
</reference>
<dbReference type="RefSeq" id="WP_174927259.1">
    <property type="nucleotide sequence ID" value="NZ_CABVLY010000017.1"/>
</dbReference>
<accession>A0A6P2GCS9</accession>
<dbReference type="InterPro" id="IPR011701">
    <property type="entry name" value="MFS"/>
</dbReference>
<dbReference type="Pfam" id="PF07690">
    <property type="entry name" value="MFS_1"/>
    <property type="match status" value="1"/>
</dbReference>
<feature type="transmembrane region" description="Helical" evidence="6">
    <location>
        <begin position="305"/>
        <end position="323"/>
    </location>
</feature>
<keyword evidence="11" id="KW-1185">Reference proteome</keyword>
<dbReference type="EMBL" id="CABVLY010000017">
    <property type="protein sequence ID" value="VVU51488.1"/>
    <property type="molecule type" value="Genomic_DNA"/>
</dbReference>
<dbReference type="SUPFAM" id="SSF103473">
    <property type="entry name" value="MFS general substrate transporter"/>
    <property type="match status" value="1"/>
</dbReference>
<dbReference type="CDD" id="cd17324">
    <property type="entry name" value="MFS_NepI_like"/>
    <property type="match status" value="1"/>
</dbReference>
<organism evidence="9 10">
    <name type="scientific">Burkholderia anthina</name>
    <dbReference type="NCBI Taxonomy" id="179879"/>
    <lineage>
        <taxon>Bacteria</taxon>
        <taxon>Pseudomonadati</taxon>
        <taxon>Pseudomonadota</taxon>
        <taxon>Betaproteobacteria</taxon>
        <taxon>Burkholderiales</taxon>
        <taxon>Burkholderiaceae</taxon>
        <taxon>Burkholderia</taxon>
        <taxon>Burkholderia cepacia complex</taxon>
    </lineage>
</organism>
<comment type="subcellular location">
    <subcellularLocation>
        <location evidence="1">Cell membrane</location>
        <topology evidence="1">Multi-pass membrane protein</topology>
    </subcellularLocation>
</comment>
<dbReference type="Proteomes" id="UP000494201">
    <property type="component" value="Unassembled WGS sequence"/>
</dbReference>
<dbReference type="EMBL" id="JAFCIQ010000016">
    <property type="protein sequence ID" value="MBM2769015.1"/>
    <property type="molecule type" value="Genomic_DNA"/>
</dbReference>
<evidence type="ECO:0000259" key="7">
    <source>
        <dbReference type="PROSITE" id="PS50850"/>
    </source>
</evidence>
<dbReference type="Gene3D" id="1.20.1250.20">
    <property type="entry name" value="MFS general substrate transporter like domains"/>
    <property type="match status" value="2"/>
</dbReference>
<gene>
    <name evidence="9" type="ORF">BAN20980_04210</name>
    <name evidence="8" type="ORF">JQK92_21620</name>
</gene>
<keyword evidence="2" id="KW-1003">Cell membrane</keyword>
<dbReference type="InterPro" id="IPR050189">
    <property type="entry name" value="MFS_Efflux_Transporters"/>
</dbReference>
<dbReference type="InterPro" id="IPR020846">
    <property type="entry name" value="MFS_dom"/>
</dbReference>
<feature type="transmembrane region" description="Helical" evidence="6">
    <location>
        <begin position="12"/>
        <end position="36"/>
    </location>
</feature>
<evidence type="ECO:0000313" key="11">
    <source>
        <dbReference type="Proteomes" id="UP000755577"/>
    </source>
</evidence>
<feature type="transmembrane region" description="Helical" evidence="6">
    <location>
        <begin position="172"/>
        <end position="194"/>
    </location>
</feature>
<evidence type="ECO:0000313" key="8">
    <source>
        <dbReference type="EMBL" id="MBM2769015.1"/>
    </source>
</evidence>
<evidence type="ECO:0000256" key="5">
    <source>
        <dbReference type="ARBA" id="ARBA00023136"/>
    </source>
</evidence>
<dbReference type="GO" id="GO:0005886">
    <property type="term" value="C:plasma membrane"/>
    <property type="evidence" value="ECO:0007669"/>
    <property type="project" value="UniProtKB-SubCell"/>
</dbReference>
<protein>
    <submittedName>
        <fullName evidence="9">MFS transporter</fullName>
    </submittedName>
</protein>
<dbReference type="InterPro" id="IPR036259">
    <property type="entry name" value="MFS_trans_sf"/>
</dbReference>
<feature type="transmembrane region" description="Helical" evidence="6">
    <location>
        <begin position="113"/>
        <end position="131"/>
    </location>
</feature>
<keyword evidence="4 6" id="KW-1133">Transmembrane helix</keyword>
<feature type="domain" description="Major facilitator superfamily (MFS) profile" evidence="7">
    <location>
        <begin position="18"/>
        <end position="393"/>
    </location>
</feature>
<evidence type="ECO:0000256" key="4">
    <source>
        <dbReference type="ARBA" id="ARBA00022989"/>
    </source>
</evidence>
<keyword evidence="5 6" id="KW-0472">Membrane</keyword>
<evidence type="ECO:0000256" key="6">
    <source>
        <dbReference type="SAM" id="Phobius"/>
    </source>
</evidence>
<dbReference type="AlphaFoldDB" id="A0A6P2GCS9"/>
<reference evidence="9 10" key="1">
    <citation type="submission" date="2019-09" db="EMBL/GenBank/DDBJ databases">
        <authorList>
            <person name="Depoorter E."/>
        </authorList>
    </citation>
    <scope>NUCLEOTIDE SEQUENCE [LARGE SCALE GENOMIC DNA]</scope>
    <source>
        <strain evidence="9">LMG 20980</strain>
    </source>
</reference>
<feature type="transmembrane region" description="Helical" evidence="6">
    <location>
        <begin position="280"/>
        <end position="299"/>
    </location>
</feature>
<dbReference type="PROSITE" id="PS50850">
    <property type="entry name" value="MFS"/>
    <property type="match status" value="1"/>
</dbReference>
<dbReference type="Proteomes" id="UP000755577">
    <property type="component" value="Unassembled WGS sequence"/>
</dbReference>
<evidence type="ECO:0000313" key="9">
    <source>
        <dbReference type="EMBL" id="VVU51488.1"/>
    </source>
</evidence>
<feature type="transmembrane region" description="Helical" evidence="6">
    <location>
        <begin position="365"/>
        <end position="387"/>
    </location>
</feature>
<dbReference type="PANTHER" id="PTHR43124:SF3">
    <property type="entry name" value="CHLORAMPHENICOL EFFLUX PUMP RV0191"/>
    <property type="match status" value="1"/>
</dbReference>
<keyword evidence="3 6" id="KW-0812">Transmembrane</keyword>
<evidence type="ECO:0000256" key="1">
    <source>
        <dbReference type="ARBA" id="ARBA00004651"/>
    </source>
</evidence>
<feature type="transmembrane region" description="Helical" evidence="6">
    <location>
        <begin position="215"/>
        <end position="236"/>
    </location>
</feature>
<dbReference type="PANTHER" id="PTHR43124">
    <property type="entry name" value="PURINE EFFLUX PUMP PBUE"/>
    <property type="match status" value="1"/>
</dbReference>
<evidence type="ECO:0000256" key="3">
    <source>
        <dbReference type="ARBA" id="ARBA00022692"/>
    </source>
</evidence>
<evidence type="ECO:0000313" key="10">
    <source>
        <dbReference type="Proteomes" id="UP000494201"/>
    </source>
</evidence>
<feature type="transmembrane region" description="Helical" evidence="6">
    <location>
        <begin position="248"/>
        <end position="268"/>
    </location>
</feature>
<dbReference type="GO" id="GO:0022857">
    <property type="term" value="F:transmembrane transporter activity"/>
    <property type="evidence" value="ECO:0007669"/>
    <property type="project" value="InterPro"/>
</dbReference>
<evidence type="ECO:0000256" key="2">
    <source>
        <dbReference type="ARBA" id="ARBA00022475"/>
    </source>
</evidence>
<dbReference type="GeneID" id="56502268"/>
<sequence length="410" mass="41407">MDTSLSSVSHPAARLPFAVFVLGLTVFCIGTTEVMVSGLLPLLAHEFGTSIPTAGLLISGYAAGVVVGGPAMTLAFLRVRRKTALLVLLGVFVAGQALGAVATSYALLMISRVVAAFAQGAFFGIGSLLAIDLAGPRAKGRALAVMFGGLTIANIAGAPFGTLIGEQYGWRASFWAVTVLAVLSLVATAWVVPAQARPPYHGVAREFASFRRPRLWLALGISALSQAGLFAAYSYFSPIFTEVGGFSRASVPALQALFGIGCFAGTLVGGRYTDRHPRGILCAGLAALTVTMAAFGILAHSPIGAIAALAAFGVAAFSINPALQARAIAEAPHAPTLATTANTSAFNVGNTVGPWLGGVAINAGLGFVSSVWVGVALAALALILALASMRPDASSDSASASSTGSTGANS</sequence>